<sequence>MESIDINNLRRGLYLNERFYIKGENNIRDTLLLSRWMEEIFLQDKYLEHYLKIYRLSEEELSNLLSQRQEDILFKEEETPLWIRHINDIINLFGDDVEVNEYMTNKKYLKHPFSCFTTPFIKWILTKVTIEESVNYSEELIKEIIAEKTFEIVIEKSLKTLILELNYFSRNNKLKGDSPKDRYLDFCGKFKNAQYLKELIYKFPILFRVIVEELIKSKDYIIESLDNLNRDYKYLKKIFQIEGKIKRIEDNKGDSHCGKKSVLIFYFEKGSVVYKPRSLEIDKKFNAILNYINEKKLRYKLERMTYLVREEYGWQECIEAKECNSEDDLEKIYYKLGVYSCLFHILNTSDLHMDNLIISRDNPFFVDLESIFQSFSGYMSKEDNSFKIICRKIKNSIFETGLFPASIDKNMDLDISGITGKGGQTVLKGKYQIQDNYTDNMRLIRTDCTIKYKENIPKLNGKYIDPREYVSFIIEGFESCYDLIMKNKADFIDKDGLLTNFSNCKVRTILRDTQSYSVVLKTSTHPKYLFDGIYRNKLFDKMWAIVKKDKRFLNIVTSEIRDMMEGDIPYFYSYVNSGIVYDSLGRKCIENEYNMLEKSISRIRDMNEIAKKEQVKYIETSLRKPIKRWEIREYKKNYMNTNNLLLETDKLFIEEAEKIGNKILEQGILSDKCNDINWLNIDIGNGGQWIYSPQDAYLYSGVLGNGLFFTILYDITKNNTYKDVIEKILKSAEYLTKDMDENNISAFLGKASLAYCYYFMGLKFNRNDLIEKAIYYILSCKNYIENDKNFDIVSGCAGTLIVALNIFNKYNNKEILDVAINSGEHLIKYCIEKDNSIGWPTPAGGGQILSGMSHGSAGIAWALMELYKVVKDERYLCLASKAINFERKIYNREQNNWINTKNKKDLIENGFTDPVNWCHGAPGLGISRIKCYDIFKDDSIIEEIQDSINKTLKEGVGGSDCLCHGTMGNIELLIMANKLFYKENYLLKARRIVFDLIKDANIDQWHCGIPQNLQVTSFMTGLAGIGYQLLRLTKPKLIPSVLTLELPEIN</sequence>
<dbReference type="Gene3D" id="1.50.10.10">
    <property type="match status" value="1"/>
</dbReference>
<dbReference type="Proteomes" id="UP001524478">
    <property type="component" value="Unassembled WGS sequence"/>
</dbReference>
<dbReference type="CDD" id="cd04792">
    <property type="entry name" value="LanM-like"/>
    <property type="match status" value="1"/>
</dbReference>
<dbReference type="NCBIfam" id="TIGR03897">
    <property type="entry name" value="lanti_2_LanM"/>
    <property type="match status" value="1"/>
</dbReference>
<comment type="caution">
    <text evidence="2">The sequence shown here is derived from an EMBL/GenBank/DDBJ whole genome shotgun (WGS) entry which is preliminary data.</text>
</comment>
<feature type="domain" description="Lantibiotic biosynthesis protein dehydration" evidence="1">
    <location>
        <begin position="203"/>
        <end position="573"/>
    </location>
</feature>
<protein>
    <submittedName>
        <fullName evidence="2">Type 2 lanthipeptide synthetase LanM family protein</fullName>
    </submittedName>
</protein>
<name>A0ABT1SF83_9FIRM</name>
<keyword evidence="3" id="KW-1185">Reference proteome</keyword>
<dbReference type="InterPro" id="IPR012341">
    <property type="entry name" value="6hp_glycosidase-like_sf"/>
</dbReference>
<evidence type="ECO:0000259" key="1">
    <source>
        <dbReference type="Pfam" id="PF13575"/>
    </source>
</evidence>
<dbReference type="RefSeq" id="WP_256312718.1">
    <property type="nucleotide sequence ID" value="NZ_JANGAC010000018.1"/>
</dbReference>
<dbReference type="InterPro" id="IPR017146">
    <property type="entry name" value="Lanti_2_LanM"/>
</dbReference>
<dbReference type="SMART" id="SM01260">
    <property type="entry name" value="LANC_like"/>
    <property type="match status" value="1"/>
</dbReference>
<dbReference type="PIRSF" id="PIRSF037228">
    <property type="entry name" value="Lant_mod_RumM"/>
    <property type="match status" value="1"/>
</dbReference>
<organism evidence="2 3">
    <name type="scientific">Tissierella carlieri</name>
    <dbReference type="NCBI Taxonomy" id="689904"/>
    <lineage>
        <taxon>Bacteria</taxon>
        <taxon>Bacillati</taxon>
        <taxon>Bacillota</taxon>
        <taxon>Tissierellia</taxon>
        <taxon>Tissierellales</taxon>
        <taxon>Tissierellaceae</taxon>
        <taxon>Tissierella</taxon>
    </lineage>
</organism>
<evidence type="ECO:0000313" key="3">
    <source>
        <dbReference type="Proteomes" id="UP001524478"/>
    </source>
</evidence>
<dbReference type="InterPro" id="IPR007822">
    <property type="entry name" value="LANC-like"/>
</dbReference>
<reference evidence="2 3" key="1">
    <citation type="submission" date="2022-06" db="EMBL/GenBank/DDBJ databases">
        <title>Isolation of gut microbiota from human fecal samples.</title>
        <authorList>
            <person name="Pamer E.G."/>
            <person name="Barat B."/>
            <person name="Waligurski E."/>
            <person name="Medina S."/>
            <person name="Paddock L."/>
            <person name="Mostad J."/>
        </authorList>
    </citation>
    <scope>NUCLEOTIDE SEQUENCE [LARGE SCALE GENOMIC DNA]</scope>
    <source>
        <strain evidence="2 3">DFI.7.95</strain>
    </source>
</reference>
<dbReference type="PANTHER" id="PTHR12736:SF7">
    <property type="entry name" value="LANC-LIKE PROTEIN 3"/>
    <property type="match status" value="1"/>
</dbReference>
<dbReference type="Pfam" id="PF13575">
    <property type="entry name" value="DUF4135"/>
    <property type="match status" value="1"/>
</dbReference>
<dbReference type="PRINTS" id="PR01950">
    <property type="entry name" value="LANCSUPER"/>
</dbReference>
<dbReference type="Pfam" id="PF05147">
    <property type="entry name" value="LANC_like"/>
    <property type="match status" value="1"/>
</dbReference>
<dbReference type="PANTHER" id="PTHR12736">
    <property type="entry name" value="LANC-LIKE PROTEIN"/>
    <property type="match status" value="1"/>
</dbReference>
<proteinExistence type="predicted"/>
<dbReference type="SUPFAM" id="SSF158745">
    <property type="entry name" value="LanC-like"/>
    <property type="match status" value="1"/>
</dbReference>
<accession>A0ABT1SF83</accession>
<dbReference type="EMBL" id="JANGAC010000018">
    <property type="protein sequence ID" value="MCQ4925152.1"/>
    <property type="molecule type" value="Genomic_DNA"/>
</dbReference>
<gene>
    <name evidence="2" type="ORF">NE686_18765</name>
</gene>
<dbReference type="InterPro" id="IPR025410">
    <property type="entry name" value="Lant_dehyd"/>
</dbReference>
<evidence type="ECO:0000313" key="2">
    <source>
        <dbReference type="EMBL" id="MCQ4925152.1"/>
    </source>
</evidence>